<dbReference type="InterPro" id="IPR019734">
    <property type="entry name" value="TPR_rpt"/>
</dbReference>
<dbReference type="GeneID" id="54472660"/>
<dbReference type="Proteomes" id="UP000799767">
    <property type="component" value="Unassembled WGS sequence"/>
</dbReference>
<evidence type="ECO:0000313" key="5">
    <source>
        <dbReference type="EMBL" id="KAF2479419.1"/>
    </source>
</evidence>
<keyword evidence="2 3" id="KW-0802">TPR repeat</keyword>
<name>A0A6A6PHE0_9PEZI</name>
<evidence type="ECO:0000256" key="2">
    <source>
        <dbReference type="ARBA" id="ARBA00022803"/>
    </source>
</evidence>
<evidence type="ECO:0000256" key="3">
    <source>
        <dbReference type="PROSITE-ProRule" id="PRU00339"/>
    </source>
</evidence>
<dbReference type="EMBL" id="MU001641">
    <property type="protein sequence ID" value="KAF2479419.1"/>
    <property type="molecule type" value="Genomic_DNA"/>
</dbReference>
<dbReference type="InterPro" id="IPR013105">
    <property type="entry name" value="TPR_2"/>
</dbReference>
<accession>A0A6A6PHE0</accession>
<feature type="region of interest" description="Disordered" evidence="4">
    <location>
        <begin position="291"/>
        <end position="310"/>
    </location>
</feature>
<dbReference type="InterPro" id="IPR044244">
    <property type="entry name" value="TTC27/Emw1"/>
</dbReference>
<dbReference type="AlphaFoldDB" id="A0A6A6PHE0"/>
<dbReference type="SUPFAM" id="SSF48452">
    <property type="entry name" value="TPR-like"/>
    <property type="match status" value="1"/>
</dbReference>
<feature type="region of interest" description="Disordered" evidence="4">
    <location>
        <begin position="707"/>
        <end position="737"/>
    </location>
</feature>
<dbReference type="Gene3D" id="1.25.40.10">
    <property type="entry name" value="Tetratricopeptide repeat domain"/>
    <property type="match status" value="1"/>
</dbReference>
<reference evidence="5" key="1">
    <citation type="journal article" date="2020" name="Stud. Mycol.">
        <title>101 Dothideomycetes genomes: a test case for predicting lifestyles and emergence of pathogens.</title>
        <authorList>
            <person name="Haridas S."/>
            <person name="Albert R."/>
            <person name="Binder M."/>
            <person name="Bloem J."/>
            <person name="Labutti K."/>
            <person name="Salamov A."/>
            <person name="Andreopoulos B."/>
            <person name="Baker S."/>
            <person name="Barry K."/>
            <person name="Bills G."/>
            <person name="Bluhm B."/>
            <person name="Cannon C."/>
            <person name="Castanera R."/>
            <person name="Culley D."/>
            <person name="Daum C."/>
            <person name="Ezra D."/>
            <person name="Gonzalez J."/>
            <person name="Henrissat B."/>
            <person name="Kuo A."/>
            <person name="Liang C."/>
            <person name="Lipzen A."/>
            <person name="Lutzoni F."/>
            <person name="Magnuson J."/>
            <person name="Mondo S."/>
            <person name="Nolan M."/>
            <person name="Ohm R."/>
            <person name="Pangilinan J."/>
            <person name="Park H.-J."/>
            <person name="Ramirez L."/>
            <person name="Alfaro M."/>
            <person name="Sun H."/>
            <person name="Tritt A."/>
            <person name="Yoshinaga Y."/>
            <person name="Zwiers L.-H."/>
            <person name="Turgeon B."/>
            <person name="Goodwin S."/>
            <person name="Spatafora J."/>
            <person name="Crous P."/>
            <person name="Grigoriev I."/>
        </authorList>
    </citation>
    <scope>NUCLEOTIDE SEQUENCE</scope>
    <source>
        <strain evidence="5">CBS 113389</strain>
    </source>
</reference>
<dbReference type="Pfam" id="PF07719">
    <property type="entry name" value="TPR_2"/>
    <property type="match status" value="1"/>
</dbReference>
<dbReference type="InterPro" id="IPR011990">
    <property type="entry name" value="TPR-like_helical_dom_sf"/>
</dbReference>
<keyword evidence="1" id="KW-0677">Repeat</keyword>
<dbReference type="PROSITE" id="PS50005">
    <property type="entry name" value="TPR"/>
    <property type="match status" value="2"/>
</dbReference>
<keyword evidence="6" id="KW-1185">Reference proteome</keyword>
<organism evidence="5 6">
    <name type="scientific">Neohortaea acidophila</name>
    <dbReference type="NCBI Taxonomy" id="245834"/>
    <lineage>
        <taxon>Eukaryota</taxon>
        <taxon>Fungi</taxon>
        <taxon>Dikarya</taxon>
        <taxon>Ascomycota</taxon>
        <taxon>Pezizomycotina</taxon>
        <taxon>Dothideomycetes</taxon>
        <taxon>Dothideomycetidae</taxon>
        <taxon>Mycosphaerellales</taxon>
        <taxon>Teratosphaeriaceae</taxon>
        <taxon>Neohortaea</taxon>
    </lineage>
</organism>
<evidence type="ECO:0000256" key="1">
    <source>
        <dbReference type="ARBA" id="ARBA00022737"/>
    </source>
</evidence>
<sequence length="919" mass="102197">MADALIVYLRQTLPSEVATLAEPYIARLERGEYEAILQDDDARALVGLDNDSKTEDIKPEDFPTWNDYIFHRLGVLLADRRRPEKQSVFFCMGYAALLAFLQSNVTGPPLAFSPAQSLFTPAVAADQHKLQNVRTGLLESLGMDGIAAYKLTPNIELLCLADAIFTCPPILKNIAAARWAKLRVAFLQQRLLSEVSPFLQDVIYEDLRLLQDPIFNDEINATVGIQEEFALERATIHIHHGLDKLAREDLDRVRRQRQFEFALVGRLGKRTKFQQTDISQLVVLAKSNAEDTNGAPRLNGSESQPGKSPALDVTATTAQAQPENIDLNDETLLESISFTKAPADDFAKVVAEDALPPNLASLDPSAQPQLQPLDSTILLALASSITNTSPAHGLTREETLPYATRVLEGGSSNWQIYTQALLVRSRLEGYRSRTVERGLLQLQALVDQVIADTTGATTSPTNGDDSTAQSATFLPRPQQSESASASERLRYIFQLASPYRWDLEGELAARWVQLGGLRSALDIYERLEMWAEAALCWAATEREDRARNIVRKQLFHATDSKAEHTVDESETWSGPARQPPPTDAPRLYCILGDLDHSPEMYEKAWEVSNQRYARAQRSLGRFYFAAKDFAKAAQAYRLSLKASQLNHPSWFALGCAYLELADFSQAAEAFSRCVQLDENDAEAWSNLAAALLRKGKDIQVNKVAQTPTEAKLDDEDESVHHSAEQTNTVQQQQEQHKQDALKALKRAATLKHDSHRIWENALIVAASLSPPDYATVLTAQKRLLDLRGSTEGEKCIDVEILEHLVRYVIALSDTYDPAQPGVQRMTVKFMDESVVPVITGSAELWRLVVEATVRLCDSYESLGPRERTEGMGAGEELVARDWRFKARSAVRGILGRGKGSFEGSEGWERLRGVMEDLKG</sequence>
<proteinExistence type="predicted"/>
<feature type="repeat" description="TPR" evidence="3">
    <location>
        <begin position="613"/>
        <end position="646"/>
    </location>
</feature>
<evidence type="ECO:0000313" key="6">
    <source>
        <dbReference type="Proteomes" id="UP000799767"/>
    </source>
</evidence>
<evidence type="ECO:0000256" key="4">
    <source>
        <dbReference type="SAM" id="MobiDB-lite"/>
    </source>
</evidence>
<dbReference type="OrthoDB" id="1936594at2759"/>
<feature type="repeat" description="TPR" evidence="3">
    <location>
        <begin position="647"/>
        <end position="680"/>
    </location>
</feature>
<protein>
    <submittedName>
        <fullName evidence="5">Uncharacterized protein</fullName>
    </submittedName>
</protein>
<feature type="compositionally biased region" description="Low complexity" evidence="4">
    <location>
        <begin position="724"/>
        <end position="733"/>
    </location>
</feature>
<dbReference type="PANTHER" id="PTHR16193:SF0">
    <property type="entry name" value="TETRATRICOPEPTIDE REPEAT PROTEIN 27"/>
    <property type="match status" value="1"/>
</dbReference>
<dbReference type="PANTHER" id="PTHR16193">
    <property type="entry name" value="TETRATRICOPEPTIDE REPEAT PROTEIN 27"/>
    <property type="match status" value="1"/>
</dbReference>
<dbReference type="RefSeq" id="XP_033585989.1">
    <property type="nucleotide sequence ID" value="XM_033731658.1"/>
</dbReference>
<gene>
    <name evidence="5" type="ORF">BDY17DRAFT_257137</name>
</gene>
<dbReference type="SMART" id="SM00028">
    <property type="entry name" value="TPR"/>
    <property type="match status" value="2"/>
</dbReference>
<feature type="region of interest" description="Disordered" evidence="4">
    <location>
        <begin position="455"/>
        <end position="482"/>
    </location>
</feature>